<dbReference type="AlphaFoldDB" id="A0A0D6QWS6"/>
<dbReference type="GO" id="GO:0005829">
    <property type="term" value="C:cytosol"/>
    <property type="evidence" value="ECO:0007669"/>
    <property type="project" value="UniProtKB-SubCell"/>
</dbReference>
<accession>A0A0D6QWS6</accession>
<evidence type="ECO:0000256" key="2">
    <source>
        <dbReference type="ARBA" id="ARBA00004514"/>
    </source>
</evidence>
<keyword evidence="5" id="KW-0472">Membrane</keyword>
<evidence type="ECO:0000256" key="6">
    <source>
        <dbReference type="ARBA" id="ARBA00034482"/>
    </source>
</evidence>
<comment type="similarity">
    <text evidence="6">Belongs to the Hyccin family.</text>
</comment>
<evidence type="ECO:0000256" key="4">
    <source>
        <dbReference type="ARBA" id="ARBA00022490"/>
    </source>
</evidence>
<dbReference type="PANTHER" id="PTHR31220:SF1">
    <property type="entry name" value="GH21176P"/>
    <property type="match status" value="1"/>
</dbReference>
<evidence type="ECO:0000256" key="7">
    <source>
        <dbReference type="SAM" id="MobiDB-lite"/>
    </source>
</evidence>
<evidence type="ECO:0000256" key="3">
    <source>
        <dbReference type="ARBA" id="ARBA00022475"/>
    </source>
</evidence>
<protein>
    <recommendedName>
        <fullName evidence="9">Hyccin</fullName>
    </recommendedName>
</protein>
<evidence type="ECO:0000256" key="1">
    <source>
        <dbReference type="ARBA" id="ARBA00004236"/>
    </source>
</evidence>
<dbReference type="EMBL" id="GCKF01041851">
    <property type="protein sequence ID" value="JAG94988.1"/>
    <property type="molecule type" value="Transcribed_RNA"/>
</dbReference>
<keyword evidence="4" id="KW-0963">Cytoplasm</keyword>
<dbReference type="Pfam" id="PF09790">
    <property type="entry name" value="Hyccin"/>
    <property type="match status" value="1"/>
</dbReference>
<evidence type="ECO:0000313" key="8">
    <source>
        <dbReference type="EMBL" id="JAG94989.1"/>
    </source>
</evidence>
<organism evidence="8">
    <name type="scientific">Araucaria cunninghamii</name>
    <name type="common">Hoop pine</name>
    <name type="synonym">Moreton Bay pine</name>
    <dbReference type="NCBI Taxonomy" id="56994"/>
    <lineage>
        <taxon>Eukaryota</taxon>
        <taxon>Viridiplantae</taxon>
        <taxon>Streptophyta</taxon>
        <taxon>Embryophyta</taxon>
        <taxon>Tracheophyta</taxon>
        <taxon>Spermatophyta</taxon>
        <taxon>Pinopsida</taxon>
        <taxon>Pinidae</taxon>
        <taxon>Conifers II</taxon>
        <taxon>Araucariales</taxon>
        <taxon>Araucariaceae</taxon>
        <taxon>Araucaria</taxon>
    </lineage>
</organism>
<dbReference type="PANTHER" id="PTHR31220">
    <property type="entry name" value="HYCCIN RELATED"/>
    <property type="match status" value="1"/>
</dbReference>
<name>A0A0D6QWS6_ARACU</name>
<evidence type="ECO:0008006" key="9">
    <source>
        <dbReference type="Google" id="ProtNLM"/>
    </source>
</evidence>
<proteinExistence type="inferred from homology"/>
<dbReference type="GO" id="GO:0005886">
    <property type="term" value="C:plasma membrane"/>
    <property type="evidence" value="ECO:0007669"/>
    <property type="project" value="UniProtKB-SubCell"/>
</dbReference>
<reference evidence="8" key="1">
    <citation type="submission" date="2015-03" db="EMBL/GenBank/DDBJ databases">
        <title>A transcriptome of Araucaria cunninghamii, an australian fine timber species.</title>
        <authorList>
            <person name="Jing Yi C.J.Y."/>
            <person name="Yin San L.Y.S."/>
            <person name="Abdul Karim S.S."/>
            <person name="Wan Azmi N.N."/>
            <person name="Hercus R.R."/>
            <person name="Croft L.L."/>
        </authorList>
    </citation>
    <scope>NUCLEOTIDE SEQUENCE</scope>
    <source>
        <strain evidence="8">MI0301</strain>
        <tissue evidence="8">Leaf</tissue>
    </source>
</reference>
<dbReference type="GO" id="GO:0072659">
    <property type="term" value="P:protein localization to plasma membrane"/>
    <property type="evidence" value="ECO:0007669"/>
    <property type="project" value="TreeGrafter"/>
</dbReference>
<dbReference type="EMBL" id="GCKF01041849">
    <property type="protein sequence ID" value="JAG94989.1"/>
    <property type="molecule type" value="Transcribed_RNA"/>
</dbReference>
<keyword evidence="3" id="KW-1003">Cell membrane</keyword>
<evidence type="ECO:0000256" key="5">
    <source>
        <dbReference type="ARBA" id="ARBA00023136"/>
    </source>
</evidence>
<sequence length="436" mass="46360">MAMTPAARAAAAAITSSASTRSLASSTSYTSSCRSQENPMPPWWDSLVKARSAVESLNSIIGPLESLELLLDSEKPARALLDSPQAARLIAERLHHPASGVLSDALCGWLYDTYQSGDADLQLVALRYVPLVAGLYLSRVVAGLYLSQEEEQTQPQQPPLAGFEAVLLALYTTETKARGGRAVVVNIPDLAQASLYHSPRVPAPERFLRTAVGQLSAPLEPQTAVKSTKRAAIVGVALELFYRKIADMPSAAKAEFCEFAQGWAGQHCTCARKLDDEANAAAPSNELRNPCPNGKSLIDEIGKFSIEETSANGSSNAVCSSASSDQAIDDSRAKGTRVPLPMELLQPMLRILGHCLMGPTNPQELKDAAASAVRVLFARASHDLVPEAILATRSLIRLDIAARTAARAAAASADVTASKNSTPVKRKKPEVLLVSK</sequence>
<feature type="region of interest" description="Disordered" evidence="7">
    <location>
        <begin position="411"/>
        <end position="436"/>
    </location>
</feature>
<comment type="subcellular location">
    <subcellularLocation>
        <location evidence="1">Cell membrane</location>
    </subcellularLocation>
    <subcellularLocation>
        <location evidence="2">Cytoplasm</location>
        <location evidence="2">Cytosol</location>
    </subcellularLocation>
</comment>
<dbReference type="GO" id="GO:0046854">
    <property type="term" value="P:phosphatidylinositol phosphate biosynthetic process"/>
    <property type="evidence" value="ECO:0007669"/>
    <property type="project" value="TreeGrafter"/>
</dbReference>
<dbReference type="InterPro" id="IPR018619">
    <property type="entry name" value="Hyccin"/>
</dbReference>